<organism evidence="3 4">
    <name type="scientific">Psychromarinibacter sediminicola</name>
    <dbReference type="NCBI Taxonomy" id="3033385"/>
    <lineage>
        <taxon>Bacteria</taxon>
        <taxon>Pseudomonadati</taxon>
        <taxon>Pseudomonadota</taxon>
        <taxon>Alphaproteobacteria</taxon>
        <taxon>Rhodobacterales</taxon>
        <taxon>Paracoccaceae</taxon>
        <taxon>Psychromarinibacter</taxon>
    </lineage>
</organism>
<dbReference type="AlphaFoldDB" id="A0AAE3T7Z2"/>
<dbReference type="RefSeq" id="WP_275566840.1">
    <property type="nucleotide sequence ID" value="NZ_JARGYC010000016.1"/>
</dbReference>
<dbReference type="EMBL" id="JARGYC010000016">
    <property type="protein sequence ID" value="MDF0600697.1"/>
    <property type="molecule type" value="Genomic_DNA"/>
</dbReference>
<name>A0AAE3T7Z2_9RHOB</name>
<keyword evidence="4" id="KW-1185">Reference proteome</keyword>
<accession>A0AAE3T7Z2</accession>
<feature type="chain" id="PRO_5042028748" evidence="1">
    <location>
        <begin position="21"/>
        <end position="328"/>
    </location>
</feature>
<evidence type="ECO:0000259" key="2">
    <source>
        <dbReference type="Pfam" id="PF13609"/>
    </source>
</evidence>
<dbReference type="InterPro" id="IPR023614">
    <property type="entry name" value="Porin_dom_sf"/>
</dbReference>
<feature type="signal peptide" evidence="1">
    <location>
        <begin position="1"/>
        <end position="20"/>
    </location>
</feature>
<dbReference type="Pfam" id="PF13609">
    <property type="entry name" value="Porin_4"/>
    <property type="match status" value="1"/>
</dbReference>
<evidence type="ECO:0000313" key="3">
    <source>
        <dbReference type="EMBL" id="MDF0600697.1"/>
    </source>
</evidence>
<dbReference type="Proteomes" id="UP001220964">
    <property type="component" value="Unassembled WGS sequence"/>
</dbReference>
<feature type="domain" description="Porin" evidence="2">
    <location>
        <begin position="7"/>
        <end position="306"/>
    </location>
</feature>
<dbReference type="InterPro" id="IPR033900">
    <property type="entry name" value="Gram_neg_porin_domain"/>
</dbReference>
<dbReference type="GO" id="GO:0016020">
    <property type="term" value="C:membrane"/>
    <property type="evidence" value="ECO:0007669"/>
    <property type="project" value="InterPro"/>
</dbReference>
<gene>
    <name evidence="3" type="ORF">P1J78_08145</name>
</gene>
<evidence type="ECO:0000256" key="1">
    <source>
        <dbReference type="SAM" id="SignalP"/>
    </source>
</evidence>
<dbReference type="GO" id="GO:0015288">
    <property type="term" value="F:porin activity"/>
    <property type="evidence" value="ECO:0007669"/>
    <property type="project" value="InterPro"/>
</dbReference>
<protein>
    <submittedName>
        <fullName evidence="3">Porin</fullName>
    </submittedName>
</protein>
<comment type="caution">
    <text evidence="3">The sequence shown here is derived from an EMBL/GenBank/DDBJ whole genome shotgun (WGS) entry which is preliminary data.</text>
</comment>
<proteinExistence type="predicted"/>
<dbReference type="SUPFAM" id="SSF56935">
    <property type="entry name" value="Porins"/>
    <property type="match status" value="1"/>
</dbReference>
<dbReference type="Gene3D" id="2.40.160.10">
    <property type="entry name" value="Porin"/>
    <property type="match status" value="1"/>
</dbReference>
<sequence>MKKVLFATTALVASAGIASAQGVALSGSAEMGVVGGGAYGDNFQFWTDVDVTFTFSGETDNGLTFGGSIDLDESDGSGTFAAGTTVGASPAFAGTSQGGETVFLSGAFGTLTMGDTDGALDWALTEVAIGGSIDDAHTAHGGYSGGNEADGMLDGQIARYDYSFGDFSFGASVEVDDTGVADPTFGVGAKYSTSFSGVDLGFGLGYQSYVNAGGATQDAFGVSVDVMFAGGFQAILNYKELGDTDAGGVSETHWGVGVGYTFDAITVGANYGMYEEGANQQDGFGVAIDYDLGGGAEVQFGYGDTSTCGVYAGCATVDQFSLGVAMSF</sequence>
<keyword evidence="1" id="KW-0732">Signal</keyword>
<reference evidence="3" key="1">
    <citation type="submission" date="2023-03" db="EMBL/GenBank/DDBJ databases">
        <title>Multiphase analysis and comparison of six strains from genera Psychromarinibacter, Lutimaribacter, and Maritimibacter, including a novel species: Psychromarinibacter sediminicola sp. nov.</title>
        <authorList>
            <person name="Wang Y.-H."/>
            <person name="Ye M.-Q."/>
            <person name="Du Z.-J."/>
        </authorList>
    </citation>
    <scope>NUCLEOTIDE SEQUENCE</scope>
    <source>
        <strain evidence="3">C21-152</strain>
    </source>
</reference>
<evidence type="ECO:0000313" key="4">
    <source>
        <dbReference type="Proteomes" id="UP001220964"/>
    </source>
</evidence>